<keyword evidence="1" id="KW-0805">Transcription regulation</keyword>
<dbReference type="Pfam" id="PF00440">
    <property type="entry name" value="TetR_N"/>
    <property type="match status" value="1"/>
</dbReference>
<evidence type="ECO:0000256" key="3">
    <source>
        <dbReference type="ARBA" id="ARBA00023163"/>
    </source>
</evidence>
<dbReference type="InterPro" id="IPR001647">
    <property type="entry name" value="HTH_TetR"/>
</dbReference>
<evidence type="ECO:0000259" key="5">
    <source>
        <dbReference type="PROSITE" id="PS50977"/>
    </source>
</evidence>
<evidence type="ECO:0000256" key="1">
    <source>
        <dbReference type="ARBA" id="ARBA00023015"/>
    </source>
</evidence>
<keyword evidence="3" id="KW-0804">Transcription</keyword>
<accession>A0A7W9BVI5</accession>
<dbReference type="Gene3D" id="1.10.357.10">
    <property type="entry name" value="Tetracycline Repressor, domain 2"/>
    <property type="match status" value="1"/>
</dbReference>
<keyword evidence="7" id="KW-1185">Reference proteome</keyword>
<dbReference type="InterPro" id="IPR041669">
    <property type="entry name" value="TetR_C_15"/>
</dbReference>
<dbReference type="PANTHER" id="PTHR30055">
    <property type="entry name" value="HTH-TYPE TRANSCRIPTIONAL REGULATOR RUTR"/>
    <property type="match status" value="1"/>
</dbReference>
<dbReference type="GO" id="GO:0000976">
    <property type="term" value="F:transcription cis-regulatory region binding"/>
    <property type="evidence" value="ECO:0007669"/>
    <property type="project" value="TreeGrafter"/>
</dbReference>
<dbReference type="Proteomes" id="UP000546701">
    <property type="component" value="Unassembled WGS sequence"/>
</dbReference>
<dbReference type="AlphaFoldDB" id="A0A7W9BVI5"/>
<dbReference type="PANTHER" id="PTHR30055:SF234">
    <property type="entry name" value="HTH-TYPE TRANSCRIPTIONAL REGULATOR BETI"/>
    <property type="match status" value="1"/>
</dbReference>
<dbReference type="PROSITE" id="PS50977">
    <property type="entry name" value="HTH_TETR_2"/>
    <property type="match status" value="1"/>
</dbReference>
<organism evidence="6 7">
    <name type="scientific">Sphingomonas prati</name>
    <dbReference type="NCBI Taxonomy" id="1843237"/>
    <lineage>
        <taxon>Bacteria</taxon>
        <taxon>Pseudomonadati</taxon>
        <taxon>Pseudomonadota</taxon>
        <taxon>Alphaproteobacteria</taxon>
        <taxon>Sphingomonadales</taxon>
        <taxon>Sphingomonadaceae</taxon>
        <taxon>Sphingomonas</taxon>
    </lineage>
</organism>
<reference evidence="6 7" key="1">
    <citation type="submission" date="2020-08" db="EMBL/GenBank/DDBJ databases">
        <title>Genomic Encyclopedia of Type Strains, Phase IV (KMG-IV): sequencing the most valuable type-strain genomes for metagenomic binning, comparative biology and taxonomic classification.</title>
        <authorList>
            <person name="Goeker M."/>
        </authorList>
    </citation>
    <scope>NUCLEOTIDE SEQUENCE [LARGE SCALE GENOMIC DNA]</scope>
    <source>
        <strain evidence="6 7">DSM 103336</strain>
    </source>
</reference>
<dbReference type="InterPro" id="IPR050109">
    <property type="entry name" value="HTH-type_TetR-like_transc_reg"/>
</dbReference>
<keyword evidence="2 4" id="KW-0238">DNA-binding</keyword>
<dbReference type="PRINTS" id="PR00455">
    <property type="entry name" value="HTHTETR"/>
</dbReference>
<name>A0A7W9BVI5_9SPHN</name>
<sequence length="190" mass="20919">MTVEAILEATIQVLLASGSDRLNTTRVAHRAGVSVGTLYQYFPNKQALLFALVDRHLAVLVEAIENVCSENKGTTADTMADLVVKAWLEAKNRQLDTSRAVYHVALELDTRALINAATRRCEIAITDMLASAFDVTFLDAEIVAQVLLATIYGTVRVFYERGTPPETGSEVEQQLTLMCKSYLKAARRPD</sequence>
<evidence type="ECO:0000256" key="4">
    <source>
        <dbReference type="PROSITE-ProRule" id="PRU00335"/>
    </source>
</evidence>
<dbReference type="InterPro" id="IPR009057">
    <property type="entry name" value="Homeodomain-like_sf"/>
</dbReference>
<feature type="domain" description="HTH tetR-type" evidence="5">
    <location>
        <begin position="1"/>
        <end position="60"/>
    </location>
</feature>
<gene>
    <name evidence="6" type="ORF">FHS99_003318</name>
</gene>
<comment type="caution">
    <text evidence="6">The sequence shown here is derived from an EMBL/GenBank/DDBJ whole genome shotgun (WGS) entry which is preliminary data.</text>
</comment>
<evidence type="ECO:0000256" key="2">
    <source>
        <dbReference type="ARBA" id="ARBA00023125"/>
    </source>
</evidence>
<protein>
    <submittedName>
        <fullName evidence="6">AcrR family transcriptional regulator</fullName>
    </submittedName>
</protein>
<proteinExistence type="predicted"/>
<dbReference type="SUPFAM" id="SSF46689">
    <property type="entry name" value="Homeodomain-like"/>
    <property type="match status" value="1"/>
</dbReference>
<evidence type="ECO:0000313" key="6">
    <source>
        <dbReference type="EMBL" id="MBB5730811.1"/>
    </source>
</evidence>
<dbReference type="Pfam" id="PF17918">
    <property type="entry name" value="TetR_C_15"/>
    <property type="match status" value="1"/>
</dbReference>
<dbReference type="GO" id="GO:0003700">
    <property type="term" value="F:DNA-binding transcription factor activity"/>
    <property type="evidence" value="ECO:0007669"/>
    <property type="project" value="TreeGrafter"/>
</dbReference>
<feature type="DNA-binding region" description="H-T-H motif" evidence="4">
    <location>
        <begin position="23"/>
        <end position="42"/>
    </location>
</feature>
<evidence type="ECO:0000313" key="7">
    <source>
        <dbReference type="Proteomes" id="UP000546701"/>
    </source>
</evidence>
<dbReference type="EMBL" id="JACIJR010000009">
    <property type="protein sequence ID" value="MBB5730811.1"/>
    <property type="molecule type" value="Genomic_DNA"/>
</dbReference>